<dbReference type="GO" id="GO:0003924">
    <property type="term" value="F:GTPase activity"/>
    <property type="evidence" value="ECO:0007669"/>
    <property type="project" value="InterPro"/>
</dbReference>
<dbReference type="VEuPathDB" id="TriTrypDB:BSAL_47870"/>
<feature type="binding site" evidence="3">
    <location>
        <begin position="186"/>
        <end position="189"/>
    </location>
    <ligand>
        <name>GTP</name>
        <dbReference type="ChEBI" id="CHEBI:37565"/>
    </ligand>
</feature>
<dbReference type="PROSITE" id="PS51417">
    <property type="entry name" value="ARF"/>
    <property type="match status" value="1"/>
</dbReference>
<feature type="binding site" evidence="3">
    <location>
        <position position="130"/>
    </location>
    <ligand>
        <name>GTP</name>
        <dbReference type="ChEBI" id="CHEBI:37565"/>
    </ligand>
</feature>
<dbReference type="OrthoDB" id="14717at2759"/>
<feature type="binding site" evidence="4">
    <location>
        <position position="91"/>
    </location>
    <ligand>
        <name>Mg(2+)</name>
        <dbReference type="ChEBI" id="CHEBI:18420"/>
    </ligand>
</feature>
<dbReference type="Proteomes" id="UP000051952">
    <property type="component" value="Unassembled WGS sequence"/>
</dbReference>
<evidence type="ECO:0000256" key="1">
    <source>
        <dbReference type="ARBA" id="ARBA00022741"/>
    </source>
</evidence>
<evidence type="ECO:0000256" key="5">
    <source>
        <dbReference type="RuleBase" id="RU003925"/>
    </source>
</evidence>
<dbReference type="InterPro" id="IPR027417">
    <property type="entry name" value="P-loop_NTPase"/>
</dbReference>
<reference evidence="8" key="1">
    <citation type="submission" date="2015-09" db="EMBL/GenBank/DDBJ databases">
        <authorList>
            <consortium name="Pathogen Informatics"/>
        </authorList>
    </citation>
    <scope>NUCLEOTIDE SEQUENCE [LARGE SCALE GENOMIC DNA]</scope>
    <source>
        <strain evidence="8">Lake Konstanz</strain>
    </source>
</reference>
<dbReference type="CDD" id="cd22981">
    <property type="entry name" value="DD_TbAK-like"/>
    <property type="match status" value="1"/>
</dbReference>
<dbReference type="SUPFAM" id="SSF47391">
    <property type="entry name" value="Dimerization-anchoring domain of cAMP-dependent PK regulatory subunit"/>
    <property type="match status" value="1"/>
</dbReference>
<gene>
    <name evidence="7" type="ORF">BSAL_47870</name>
</gene>
<dbReference type="PRINTS" id="PR00328">
    <property type="entry name" value="SAR1GTPBP"/>
</dbReference>
<sequence length="283" mass="31482">MSTISNSEAEARTQYCKTKNVHHLFELLATKVLLDKPENVYQYLRELLTKVEESEKKDHTHDPTQIQRNDGTKGLLKMTVAIFGIDNAGKTALLSAMGGQVDAETQPTVGFSPTQFQTDKYDICIFDLGGAKNFRGIWTHYFHDCHAVIYVVDASDTERLGESAQVFQSVVGHKFMEGKPILVFANKKDKVPAGQSAESIAEVALSLKSVVPSTTPLRVIGTCAIQEDSSVEAGVEWIFGSVENRYGDLSGRVKKDMAEIQEEKKRKQQARLEALRKQQEEGK</sequence>
<feature type="compositionally biased region" description="Basic and acidic residues" evidence="6">
    <location>
        <begin position="273"/>
        <end position="283"/>
    </location>
</feature>
<dbReference type="EMBL" id="CYKH01002240">
    <property type="protein sequence ID" value="CUG94375.1"/>
    <property type="molecule type" value="Genomic_DNA"/>
</dbReference>
<keyword evidence="2 3" id="KW-0342">GTP-binding</keyword>
<keyword evidence="8" id="KW-1185">Reference proteome</keyword>
<dbReference type="PANTHER" id="PTHR46090">
    <property type="entry name" value="ADP-RIBOSYLATION FACTOR-LIKE PROTEIN 13B"/>
    <property type="match status" value="1"/>
</dbReference>
<dbReference type="OMA" id="NIHHLFE"/>
<evidence type="ECO:0000256" key="6">
    <source>
        <dbReference type="SAM" id="MobiDB-lite"/>
    </source>
</evidence>
<keyword evidence="1 3" id="KW-0547">Nucleotide-binding</keyword>
<keyword evidence="4" id="KW-0479">Metal-binding</keyword>
<name>A0A0S4JWF1_BODSA</name>
<feature type="region of interest" description="Disordered" evidence="6">
    <location>
        <begin position="260"/>
        <end position="283"/>
    </location>
</feature>
<dbReference type="GO" id="GO:0005525">
    <property type="term" value="F:GTP binding"/>
    <property type="evidence" value="ECO:0007669"/>
    <property type="project" value="UniProtKB-KW"/>
</dbReference>
<evidence type="ECO:0000313" key="8">
    <source>
        <dbReference type="Proteomes" id="UP000051952"/>
    </source>
</evidence>
<dbReference type="PANTHER" id="PTHR46090:SF2">
    <property type="entry name" value="ADP-RIBOSYLATION FACTOR-LIKE PROTEIN 13B"/>
    <property type="match status" value="1"/>
</dbReference>
<dbReference type="SMART" id="SM00178">
    <property type="entry name" value="SAR"/>
    <property type="match status" value="1"/>
</dbReference>
<comment type="similarity">
    <text evidence="5">Belongs to the small GTPase superfamily. Arf family.</text>
</comment>
<dbReference type="SUPFAM" id="SSF52540">
    <property type="entry name" value="P-loop containing nucleoside triphosphate hydrolases"/>
    <property type="match status" value="1"/>
</dbReference>
<accession>A0A0S4JWF1</accession>
<dbReference type="SMART" id="SM00177">
    <property type="entry name" value="ARF"/>
    <property type="match status" value="1"/>
</dbReference>
<protein>
    <submittedName>
        <fullName evidence="7">ADP-ribosylation factor-like protein, putative</fullName>
    </submittedName>
</protein>
<evidence type="ECO:0000256" key="4">
    <source>
        <dbReference type="PIRSR" id="PIRSR606689-2"/>
    </source>
</evidence>
<keyword evidence="4" id="KW-0460">Magnesium</keyword>
<dbReference type="InterPro" id="IPR005225">
    <property type="entry name" value="Small_GTP-bd"/>
</dbReference>
<dbReference type="AlphaFoldDB" id="A0A0S4JWF1"/>
<dbReference type="GO" id="GO:0046872">
    <property type="term" value="F:metal ion binding"/>
    <property type="evidence" value="ECO:0007669"/>
    <property type="project" value="UniProtKB-KW"/>
</dbReference>
<evidence type="ECO:0000256" key="3">
    <source>
        <dbReference type="PIRSR" id="PIRSR606689-1"/>
    </source>
</evidence>
<dbReference type="Pfam" id="PF00025">
    <property type="entry name" value="Arf"/>
    <property type="match status" value="1"/>
</dbReference>
<evidence type="ECO:0000313" key="7">
    <source>
        <dbReference type="EMBL" id="CUG94375.1"/>
    </source>
</evidence>
<dbReference type="Gene3D" id="3.40.50.300">
    <property type="entry name" value="P-loop containing nucleotide triphosphate hydrolases"/>
    <property type="match status" value="1"/>
</dbReference>
<dbReference type="InterPro" id="IPR051995">
    <property type="entry name" value="Ciliary_GTPase"/>
</dbReference>
<feature type="binding site" evidence="3">
    <location>
        <begin position="84"/>
        <end position="91"/>
    </location>
    <ligand>
        <name>GTP</name>
        <dbReference type="ChEBI" id="CHEBI:37565"/>
    </ligand>
</feature>
<evidence type="ECO:0000256" key="2">
    <source>
        <dbReference type="ARBA" id="ARBA00023134"/>
    </source>
</evidence>
<dbReference type="NCBIfam" id="TIGR00231">
    <property type="entry name" value="small_GTP"/>
    <property type="match status" value="1"/>
</dbReference>
<feature type="binding site" evidence="4">
    <location>
        <position position="108"/>
    </location>
    <ligand>
        <name>Mg(2+)</name>
        <dbReference type="ChEBI" id="CHEBI:18420"/>
    </ligand>
</feature>
<dbReference type="InterPro" id="IPR006689">
    <property type="entry name" value="Small_GTPase_ARF/SAR"/>
</dbReference>
<proteinExistence type="inferred from homology"/>
<organism evidence="7 8">
    <name type="scientific">Bodo saltans</name>
    <name type="common">Flagellated protozoan</name>
    <dbReference type="NCBI Taxonomy" id="75058"/>
    <lineage>
        <taxon>Eukaryota</taxon>
        <taxon>Discoba</taxon>
        <taxon>Euglenozoa</taxon>
        <taxon>Kinetoplastea</taxon>
        <taxon>Metakinetoplastina</taxon>
        <taxon>Eubodonida</taxon>
        <taxon>Bodonidae</taxon>
        <taxon>Bodo</taxon>
    </lineage>
</organism>
<dbReference type="FunFam" id="3.40.50.300:FF:002851">
    <property type="entry name" value="ADP-ribosylation factor-like protein"/>
    <property type="match status" value="1"/>
</dbReference>